<dbReference type="GO" id="GO:0003700">
    <property type="term" value="F:DNA-binding transcription factor activity"/>
    <property type="evidence" value="ECO:0007669"/>
    <property type="project" value="InterPro"/>
</dbReference>
<name>A0A0G4J9N3_9BURK</name>
<dbReference type="SUPFAM" id="SSF46785">
    <property type="entry name" value="Winged helix' DNA-binding domain"/>
    <property type="match status" value="1"/>
</dbReference>
<dbReference type="Pfam" id="PF00126">
    <property type="entry name" value="HTH_1"/>
    <property type="match status" value="1"/>
</dbReference>
<proteinExistence type="inferred from homology"/>
<dbReference type="InterPro" id="IPR036388">
    <property type="entry name" value="WH-like_DNA-bd_sf"/>
</dbReference>
<dbReference type="EMBL" id="CABPSX010000005">
    <property type="protein sequence ID" value="VVG71866.1"/>
    <property type="molecule type" value="Genomic_DNA"/>
</dbReference>
<dbReference type="CDD" id="cd08459">
    <property type="entry name" value="PBP2_DntR_NahR_LinR_like"/>
    <property type="match status" value="1"/>
</dbReference>
<evidence type="ECO:0000313" key="6">
    <source>
        <dbReference type="EMBL" id="RSK76900.1"/>
    </source>
</evidence>
<dbReference type="PROSITE" id="PS50931">
    <property type="entry name" value="HTH_LYSR"/>
    <property type="match status" value="1"/>
</dbReference>
<dbReference type="GeneID" id="47013744"/>
<dbReference type="OrthoDB" id="5495633at2"/>
<reference evidence="6 8" key="1">
    <citation type="submission" date="2018-12" db="EMBL/GenBank/DDBJ databases">
        <title>Whole genome sequence of a Pandoraea apista isolate from a patient with cystic fibrosis.</title>
        <authorList>
            <person name="Kenna D.T."/>
            <person name="Turton J.F."/>
        </authorList>
    </citation>
    <scope>NUCLEOTIDE SEQUENCE [LARGE SCALE GENOMIC DNA]</scope>
    <source>
        <strain evidence="6 8">Pa13324</strain>
    </source>
</reference>
<dbReference type="RefSeq" id="WP_048627616.1">
    <property type="nucleotide sequence ID" value="NZ_CABPSX010000005.1"/>
</dbReference>
<dbReference type="GO" id="GO:0003677">
    <property type="term" value="F:DNA binding"/>
    <property type="evidence" value="ECO:0007669"/>
    <property type="project" value="UniProtKB-KW"/>
</dbReference>
<dbReference type="SUPFAM" id="SSF53850">
    <property type="entry name" value="Periplasmic binding protein-like II"/>
    <property type="match status" value="1"/>
</dbReference>
<sequence length="310" mass="34940">MDIHQVDLNLLKAFDAMMRTRSVTQAGIVLGLSQPAMSFALSKLRQMFDDPLFVRSARGMEPTARAQELAEPVTRMLYLIQDEILPRPTFHPASSRETFVMCMSDIGEMVFLPRLLKHLDGVAPHVKIKTVAPTPQELEAGLTEGDIALAVGVFPDLESASIRQKLLYQHSFVCVMRIDHPNIGQTMTKDEYEAADHVAVRPEGRRADQFEKTLERLGVHRNVRLSLPRYMGVPFIVADSNMIATVPLSVGRRFADFARVRLVPLPFNVPAYDLHLHWHSRFHNDPANAWIREVMSALVSTPRRPSTAEV</sequence>
<comment type="similarity">
    <text evidence="1">Belongs to the LysR transcriptional regulatory family.</text>
</comment>
<organism evidence="7 9">
    <name type="scientific">Pandoraea apista</name>
    <dbReference type="NCBI Taxonomy" id="93218"/>
    <lineage>
        <taxon>Bacteria</taxon>
        <taxon>Pseudomonadati</taxon>
        <taxon>Pseudomonadota</taxon>
        <taxon>Betaproteobacteria</taxon>
        <taxon>Burkholderiales</taxon>
        <taxon>Burkholderiaceae</taxon>
        <taxon>Pandoraea</taxon>
    </lineage>
</organism>
<evidence type="ECO:0000256" key="2">
    <source>
        <dbReference type="ARBA" id="ARBA00023015"/>
    </source>
</evidence>
<dbReference type="Gene3D" id="1.10.10.10">
    <property type="entry name" value="Winged helix-like DNA-binding domain superfamily/Winged helix DNA-binding domain"/>
    <property type="match status" value="1"/>
</dbReference>
<evidence type="ECO:0000256" key="1">
    <source>
        <dbReference type="ARBA" id="ARBA00009437"/>
    </source>
</evidence>
<accession>A0A0G4J9N3</accession>
<dbReference type="EMBL" id="RWHX01000044">
    <property type="protein sequence ID" value="RSK76900.1"/>
    <property type="molecule type" value="Genomic_DNA"/>
</dbReference>
<reference evidence="7 9" key="2">
    <citation type="submission" date="2019-08" db="EMBL/GenBank/DDBJ databases">
        <authorList>
            <person name="Peeters C."/>
        </authorList>
    </citation>
    <scope>NUCLEOTIDE SEQUENCE [LARGE SCALE GENOMIC DNA]</scope>
    <source>
        <strain evidence="7 9">LMG 18089</strain>
    </source>
</reference>
<keyword evidence="3" id="KW-0238">DNA-binding</keyword>
<dbReference type="InterPro" id="IPR050389">
    <property type="entry name" value="LysR-type_TF"/>
</dbReference>
<keyword evidence="8" id="KW-1185">Reference proteome</keyword>
<gene>
    <name evidence="6" type="ORF">EJE83_20095</name>
    <name evidence="7" type="ORF">PAP18089_02856</name>
</gene>
<dbReference type="STRING" id="93218.XM39_01275"/>
<evidence type="ECO:0000259" key="5">
    <source>
        <dbReference type="PROSITE" id="PS50931"/>
    </source>
</evidence>
<dbReference type="Gene3D" id="3.40.190.10">
    <property type="entry name" value="Periplasmic binding protein-like II"/>
    <property type="match status" value="2"/>
</dbReference>
<dbReference type="InterPro" id="IPR036390">
    <property type="entry name" value="WH_DNA-bd_sf"/>
</dbReference>
<dbReference type="AlphaFoldDB" id="A0A0G4J9N3"/>
<dbReference type="InterPro" id="IPR005119">
    <property type="entry name" value="LysR_subst-bd"/>
</dbReference>
<feature type="domain" description="HTH lysR-type" evidence="5">
    <location>
        <begin position="6"/>
        <end position="63"/>
    </location>
</feature>
<protein>
    <submittedName>
        <fullName evidence="7">LysR family transcriptional regulator</fullName>
    </submittedName>
</protein>
<dbReference type="Pfam" id="PF03466">
    <property type="entry name" value="LysR_substrate"/>
    <property type="match status" value="1"/>
</dbReference>
<keyword evidence="4" id="KW-0804">Transcription</keyword>
<evidence type="ECO:0000256" key="4">
    <source>
        <dbReference type="ARBA" id="ARBA00023163"/>
    </source>
</evidence>
<dbReference type="Proteomes" id="UP000270216">
    <property type="component" value="Unassembled WGS sequence"/>
</dbReference>
<evidence type="ECO:0000313" key="9">
    <source>
        <dbReference type="Proteomes" id="UP000364291"/>
    </source>
</evidence>
<dbReference type="PANTHER" id="PTHR30118">
    <property type="entry name" value="HTH-TYPE TRANSCRIPTIONAL REGULATOR LEUO-RELATED"/>
    <property type="match status" value="1"/>
</dbReference>
<evidence type="ECO:0000313" key="8">
    <source>
        <dbReference type="Proteomes" id="UP000270216"/>
    </source>
</evidence>
<evidence type="ECO:0000256" key="3">
    <source>
        <dbReference type="ARBA" id="ARBA00023125"/>
    </source>
</evidence>
<dbReference type="InterPro" id="IPR000847">
    <property type="entry name" value="LysR_HTH_N"/>
</dbReference>
<dbReference type="Proteomes" id="UP000364291">
    <property type="component" value="Unassembled WGS sequence"/>
</dbReference>
<evidence type="ECO:0000313" key="7">
    <source>
        <dbReference type="EMBL" id="VVG71866.1"/>
    </source>
</evidence>
<dbReference type="PANTHER" id="PTHR30118:SF15">
    <property type="entry name" value="TRANSCRIPTIONAL REGULATORY PROTEIN"/>
    <property type="match status" value="1"/>
</dbReference>
<keyword evidence="2" id="KW-0805">Transcription regulation</keyword>